<dbReference type="EMBL" id="CP101509">
    <property type="protein sequence ID" value="UTV30159.1"/>
    <property type="molecule type" value="Genomic_DNA"/>
</dbReference>
<evidence type="ECO:0000256" key="2">
    <source>
        <dbReference type="SAM" id="MobiDB-lite"/>
    </source>
</evidence>
<reference evidence="4" key="1">
    <citation type="submission" date="2022-07" db="EMBL/GenBank/DDBJ databases">
        <title>Genome sequencing of Photobacterium atrarenae GJH2-4.</title>
        <authorList>
            <person name="Park S.-J."/>
        </authorList>
    </citation>
    <scope>NUCLEOTIDE SEQUENCE</scope>
    <source>
        <strain evidence="4">GJH2-4</strain>
    </source>
</reference>
<dbReference type="Proteomes" id="UP001057998">
    <property type="component" value="Chromosome 2"/>
</dbReference>
<keyword evidence="1" id="KW-0175">Coiled coil</keyword>
<dbReference type="InterPro" id="IPR013491">
    <property type="entry name" value="Tape_meas_N"/>
</dbReference>
<dbReference type="Pfam" id="PF20155">
    <property type="entry name" value="TMP_3"/>
    <property type="match status" value="1"/>
</dbReference>
<dbReference type="RefSeq" id="WP_255391503.1">
    <property type="nucleotide sequence ID" value="NZ_CP101509.1"/>
</dbReference>
<feature type="domain" description="Tape measure protein N-terminal" evidence="3">
    <location>
        <begin position="79"/>
        <end position="265"/>
    </location>
</feature>
<protein>
    <submittedName>
        <fullName evidence="4">Tape measure protein</fullName>
    </submittedName>
</protein>
<evidence type="ECO:0000313" key="5">
    <source>
        <dbReference type="Proteomes" id="UP001057998"/>
    </source>
</evidence>
<keyword evidence="5" id="KW-1185">Reference proteome</keyword>
<sequence length="972" mass="103812">MNNNLTFKLKFDAETKQFVGEVKGADQAVNSLGDQAVTTSRQMKTMSRQSDAMEGQLHGLRSQLLGVAAGFSAIAAAQQATDRLGAYQDIRTQITSLVGGQQQWLETEQYLMAVSDEHNKALIGMAANYARVASIEESGMITRQQTLAIFEGMSNAASTYGATNDQLGQSMFGLQQAMASQIVRAEELNQTVEPLPGLLTRMDRAAGLAAGGFRQMVNDGEVTSAFFAETLVKALATYEGAAARTAGNVNALYGDLSTAYTELVVAYEQPISDTFSPVVLSLTDSLGLLADNAEVVSTAVGVTMALAIGRGTATLINMTAAKTKATIATRAQNAELIKQTQATIASTTAEVARLEALQLSNAYIFRTTGGEKALAVARGQLAAATTQLSAAQATASITGRTLNATMAFLGGPVGVVMMAAGAIGYFAMKASEAKKPTSDLDDEVSKLSGSFTDLNEAQRKVMITQLGVAASEVRSELSRTRSEVEQLSGNLQYLDPGDRVNVRSRIQVLNEHAQELEQQLTQISAKQTAIFNDGMPDNWVDPDKPKSSSNGTGGSDEDDKAEKQLALMQRQVALFGQTSEAAKVRYDIEHGALKGINKELADKLILEAQNIDKKKAAARVEEQVQAKRKQAEDRLAQMRSQIALYGQTGEAARVRWELEHGALRGVNEELAKTLIMEAERLDRLKDDQSGQAFWQRYYDSMKLTAESTDELWRQTFDNFSTGFGNAFADAVMQSKSLEDAFTSMAAGLAHSMLAALGKIMAQRLVMWALEKTIMAGEATSQVAQVAAEGQSAAMLAGIHAFKSTAAIPVVGPAAAPGAMATALSVTMPMAASATAAASAGILGQAHDGIDRVPTSNEGTWLLKANEMVLNTDQADNFRWMVSMMEQMRNMQAAQAAGVSSAGSGKAAIYFDIINQGGESMAIAQVEQQPTEDGQKFKVWLAAARESVVDDLRNGGPISQEGESKYGWKRRGQ</sequence>
<dbReference type="NCBIfam" id="TIGR02675">
    <property type="entry name" value="tape_meas_nterm"/>
    <property type="match status" value="1"/>
</dbReference>
<evidence type="ECO:0000313" key="4">
    <source>
        <dbReference type="EMBL" id="UTV30159.1"/>
    </source>
</evidence>
<feature type="coiled-coil region" evidence="1">
    <location>
        <begin position="470"/>
        <end position="526"/>
    </location>
</feature>
<name>A0ABY5GN85_9GAMM</name>
<accession>A0ABY5GN85</accession>
<organism evidence="4 5">
    <name type="scientific">Photobacterium atrarenae</name>
    <dbReference type="NCBI Taxonomy" id="865757"/>
    <lineage>
        <taxon>Bacteria</taxon>
        <taxon>Pseudomonadati</taxon>
        <taxon>Pseudomonadota</taxon>
        <taxon>Gammaproteobacteria</taxon>
        <taxon>Vibrionales</taxon>
        <taxon>Vibrionaceae</taxon>
        <taxon>Photobacterium</taxon>
    </lineage>
</organism>
<feature type="region of interest" description="Disordered" evidence="2">
    <location>
        <begin position="532"/>
        <end position="560"/>
    </location>
</feature>
<gene>
    <name evidence="4" type="ORF">NNL38_16365</name>
</gene>
<proteinExistence type="predicted"/>
<feature type="coiled-coil region" evidence="1">
    <location>
        <begin position="614"/>
        <end position="687"/>
    </location>
</feature>
<evidence type="ECO:0000256" key="1">
    <source>
        <dbReference type="SAM" id="Coils"/>
    </source>
</evidence>
<evidence type="ECO:0000259" key="3">
    <source>
        <dbReference type="Pfam" id="PF20155"/>
    </source>
</evidence>
<feature type="region of interest" description="Disordered" evidence="2">
    <location>
        <begin position="950"/>
        <end position="972"/>
    </location>
</feature>